<dbReference type="InterPro" id="IPR013515">
    <property type="entry name" value="Phytochrome_cen-reg"/>
</dbReference>
<dbReference type="InterPro" id="IPR035965">
    <property type="entry name" value="PAS-like_dom_sf"/>
</dbReference>
<dbReference type="GO" id="GO:0006355">
    <property type="term" value="P:regulation of DNA-templated transcription"/>
    <property type="evidence" value="ECO:0007669"/>
    <property type="project" value="InterPro"/>
</dbReference>
<dbReference type="InterPro" id="IPR036890">
    <property type="entry name" value="HATPase_C_sf"/>
</dbReference>
<proteinExistence type="inferred from homology"/>
<evidence type="ECO:0000256" key="10">
    <source>
        <dbReference type="ARBA" id="ARBA00022741"/>
    </source>
</evidence>
<dbReference type="InterPro" id="IPR003661">
    <property type="entry name" value="HisK_dim/P_dom"/>
</dbReference>
<evidence type="ECO:0000313" key="22">
    <source>
        <dbReference type="EMBL" id="CUX10301.1"/>
    </source>
</evidence>
<dbReference type="GO" id="GO:0009584">
    <property type="term" value="P:detection of visible light"/>
    <property type="evidence" value="ECO:0007669"/>
    <property type="project" value="InterPro"/>
</dbReference>
<dbReference type="Gene3D" id="3.30.565.10">
    <property type="entry name" value="Histidine kinase-like ATPase, C-terminal domain"/>
    <property type="match status" value="1"/>
</dbReference>
<keyword evidence="15" id="KW-0805">Transcription regulation</keyword>
<protein>
    <recommendedName>
        <fullName evidence="4">histidine kinase</fullName>
        <ecNumber evidence="4">2.7.13.3</ecNumber>
    </recommendedName>
</protein>
<dbReference type="AlphaFoldDB" id="A0A1S7NR95"/>
<dbReference type="PROSITE" id="PS50109">
    <property type="entry name" value="HIS_KIN"/>
    <property type="match status" value="1"/>
</dbReference>
<evidence type="ECO:0000259" key="21">
    <source>
        <dbReference type="PROSITE" id="PS50109"/>
    </source>
</evidence>
<evidence type="ECO:0000256" key="14">
    <source>
        <dbReference type="ARBA" id="ARBA00023012"/>
    </source>
</evidence>
<dbReference type="GO" id="GO:0005886">
    <property type="term" value="C:plasma membrane"/>
    <property type="evidence" value="ECO:0007669"/>
    <property type="project" value="UniProtKB-SubCell"/>
</dbReference>
<comment type="catalytic activity">
    <reaction evidence="1">
        <text>ATP + protein L-histidine = ADP + protein N-phospho-L-histidine.</text>
        <dbReference type="EC" id="2.7.13.3"/>
    </reaction>
</comment>
<dbReference type="InterPro" id="IPR050351">
    <property type="entry name" value="BphY/WalK/GraS-like"/>
</dbReference>
<dbReference type="InterPro" id="IPR003018">
    <property type="entry name" value="GAF"/>
</dbReference>
<dbReference type="SUPFAM" id="SSF55874">
    <property type="entry name" value="ATPase domain of HSP90 chaperone/DNA topoisomerase II/histidine kinase"/>
    <property type="match status" value="1"/>
</dbReference>
<feature type="coiled-coil region" evidence="19">
    <location>
        <begin position="489"/>
        <end position="516"/>
    </location>
</feature>
<dbReference type="InterPro" id="IPR003594">
    <property type="entry name" value="HATPase_dom"/>
</dbReference>
<reference evidence="22 23" key="1">
    <citation type="submission" date="2016-01" db="EMBL/GenBank/DDBJ databases">
        <authorList>
            <person name="Oliw E.H."/>
        </authorList>
    </citation>
    <scope>NUCLEOTIDE SEQUENCE [LARGE SCALE GENOMIC DNA]</scope>
    <source>
        <strain evidence="22 23">Kerr 14</strain>
    </source>
</reference>
<keyword evidence="14" id="KW-0902">Two-component regulatory system</keyword>
<name>A0A1S7NR95_AGRTU</name>
<comment type="similarity">
    <text evidence="3">In the N-terminal section; belongs to the phytochrome family.</text>
</comment>
<dbReference type="SUPFAM" id="SSF55785">
    <property type="entry name" value="PYP-like sensor domain (PAS domain)"/>
    <property type="match status" value="1"/>
</dbReference>
<dbReference type="GO" id="GO:0009881">
    <property type="term" value="F:photoreceptor activity"/>
    <property type="evidence" value="ECO:0007669"/>
    <property type="project" value="UniProtKB-KW"/>
</dbReference>
<dbReference type="CDD" id="cd00082">
    <property type="entry name" value="HisKA"/>
    <property type="match status" value="1"/>
</dbReference>
<dbReference type="Proteomes" id="UP000191897">
    <property type="component" value="Unassembled WGS sequence"/>
</dbReference>
<dbReference type="Pfam" id="PF02518">
    <property type="entry name" value="HATPase_c"/>
    <property type="match status" value="1"/>
</dbReference>
<dbReference type="Pfam" id="PF00360">
    <property type="entry name" value="PHY"/>
    <property type="match status" value="1"/>
</dbReference>
<evidence type="ECO:0000256" key="19">
    <source>
        <dbReference type="SAM" id="Coils"/>
    </source>
</evidence>
<evidence type="ECO:0000256" key="17">
    <source>
        <dbReference type="ARBA" id="ARBA00023163"/>
    </source>
</evidence>
<evidence type="ECO:0000259" key="20">
    <source>
        <dbReference type="PROSITE" id="PS50046"/>
    </source>
</evidence>
<dbReference type="Pfam" id="PF00512">
    <property type="entry name" value="HisKA"/>
    <property type="match status" value="1"/>
</dbReference>
<dbReference type="PROSITE" id="PS50046">
    <property type="entry name" value="PHYTOCHROME_2"/>
    <property type="match status" value="1"/>
</dbReference>
<dbReference type="GeneID" id="97364734"/>
<evidence type="ECO:0000256" key="4">
    <source>
        <dbReference type="ARBA" id="ARBA00012438"/>
    </source>
</evidence>
<keyword evidence="6" id="KW-0600">Photoreceptor protein</keyword>
<keyword evidence="12" id="KW-0067">ATP-binding</keyword>
<dbReference type="PANTHER" id="PTHR42878:SF15">
    <property type="entry name" value="BACTERIOPHYTOCHROME"/>
    <property type="match status" value="1"/>
</dbReference>
<dbReference type="FunFam" id="1.10.287.130:FF:000185">
    <property type="entry name" value="Bacteriophytochrome protein"/>
    <property type="match status" value="1"/>
</dbReference>
<dbReference type="GO" id="GO:0000155">
    <property type="term" value="F:phosphorelay sensor kinase activity"/>
    <property type="evidence" value="ECO:0007669"/>
    <property type="project" value="InterPro"/>
</dbReference>
<dbReference type="InterPro" id="IPR013654">
    <property type="entry name" value="PAS_2"/>
</dbReference>
<evidence type="ECO:0000256" key="18">
    <source>
        <dbReference type="ARBA" id="ARBA00023170"/>
    </source>
</evidence>
<dbReference type="EC" id="2.7.13.3" evidence="4"/>
<keyword evidence="17" id="KW-0804">Transcription</keyword>
<evidence type="ECO:0000256" key="1">
    <source>
        <dbReference type="ARBA" id="ARBA00000085"/>
    </source>
</evidence>
<evidence type="ECO:0000256" key="13">
    <source>
        <dbReference type="ARBA" id="ARBA00022991"/>
    </source>
</evidence>
<dbReference type="Pfam" id="PF01590">
    <property type="entry name" value="GAF"/>
    <property type="match status" value="1"/>
</dbReference>
<keyword evidence="18" id="KW-0675">Receptor</keyword>
<evidence type="ECO:0000256" key="8">
    <source>
        <dbReference type="ARBA" id="ARBA00022606"/>
    </source>
</evidence>
<dbReference type="InterPro" id="IPR016132">
    <property type="entry name" value="Phyto_chromo_attachment"/>
</dbReference>
<dbReference type="SMART" id="SM00065">
    <property type="entry name" value="GAF"/>
    <property type="match status" value="1"/>
</dbReference>
<evidence type="ECO:0000256" key="5">
    <source>
        <dbReference type="ARBA" id="ARBA00022475"/>
    </source>
</evidence>
<dbReference type="RefSeq" id="WP_080866267.1">
    <property type="nucleotide sequence ID" value="NZ_LT009730.1"/>
</dbReference>
<evidence type="ECO:0000256" key="15">
    <source>
        <dbReference type="ARBA" id="ARBA00023015"/>
    </source>
</evidence>
<keyword evidence="11" id="KW-0418">Kinase</keyword>
<keyword evidence="10" id="KW-0547">Nucleotide-binding</keyword>
<dbReference type="GO" id="GO:0030295">
    <property type="term" value="F:protein kinase activator activity"/>
    <property type="evidence" value="ECO:0007669"/>
    <property type="project" value="TreeGrafter"/>
</dbReference>
<dbReference type="Gene3D" id="3.30.450.40">
    <property type="match status" value="1"/>
</dbReference>
<dbReference type="PRINTS" id="PR01033">
    <property type="entry name" value="PHYTOCHROME"/>
</dbReference>
<gene>
    <name evidence="22" type="ORF">AGR4C_Cc120102</name>
</gene>
<dbReference type="InterPro" id="IPR036097">
    <property type="entry name" value="HisK_dim/P_sf"/>
</dbReference>
<evidence type="ECO:0000256" key="11">
    <source>
        <dbReference type="ARBA" id="ARBA00022777"/>
    </source>
</evidence>
<evidence type="ECO:0000256" key="7">
    <source>
        <dbReference type="ARBA" id="ARBA00022553"/>
    </source>
</evidence>
<dbReference type="Pfam" id="PF08446">
    <property type="entry name" value="PAS_2"/>
    <property type="match status" value="1"/>
</dbReference>
<dbReference type="InterPro" id="IPR005467">
    <property type="entry name" value="His_kinase_dom"/>
</dbReference>
<dbReference type="SMART" id="SM00388">
    <property type="entry name" value="HisKA"/>
    <property type="match status" value="1"/>
</dbReference>
<dbReference type="SUPFAM" id="SSF55781">
    <property type="entry name" value="GAF domain-like"/>
    <property type="match status" value="2"/>
</dbReference>
<keyword evidence="9 22" id="KW-0808">Transferase</keyword>
<evidence type="ECO:0000256" key="16">
    <source>
        <dbReference type="ARBA" id="ARBA00023136"/>
    </source>
</evidence>
<dbReference type="FunFam" id="3.30.565.10:FF:000023">
    <property type="entry name" value="PAS domain-containing sensor histidine kinase"/>
    <property type="match status" value="1"/>
</dbReference>
<organism evidence="22 23">
    <name type="scientific">Agrobacterium tumefaciens str. Kerr 14</name>
    <dbReference type="NCBI Taxonomy" id="1183424"/>
    <lineage>
        <taxon>Bacteria</taxon>
        <taxon>Pseudomonadati</taxon>
        <taxon>Pseudomonadota</taxon>
        <taxon>Alphaproteobacteria</taxon>
        <taxon>Hyphomicrobiales</taxon>
        <taxon>Rhizobiaceae</taxon>
        <taxon>Rhizobium/Agrobacterium group</taxon>
        <taxon>Agrobacterium</taxon>
        <taxon>Agrobacterium tumefaciens complex</taxon>
    </lineage>
</organism>
<feature type="domain" description="Phytochrome chromophore attachment site" evidence="20">
    <location>
        <begin position="133"/>
        <end position="291"/>
    </location>
</feature>
<dbReference type="InterPro" id="IPR043150">
    <property type="entry name" value="Phytochrome_PHY_sf"/>
</dbReference>
<accession>A0A1S7NR95</accession>
<evidence type="ECO:0000256" key="9">
    <source>
        <dbReference type="ARBA" id="ARBA00022679"/>
    </source>
</evidence>
<keyword evidence="16" id="KW-0472">Membrane</keyword>
<dbReference type="InterPro" id="IPR001294">
    <property type="entry name" value="Phytochrome"/>
</dbReference>
<evidence type="ECO:0000256" key="3">
    <source>
        <dbReference type="ARBA" id="ARBA00006402"/>
    </source>
</evidence>
<dbReference type="PANTHER" id="PTHR42878">
    <property type="entry name" value="TWO-COMPONENT HISTIDINE KINASE"/>
    <property type="match status" value="1"/>
</dbReference>
<dbReference type="Gene3D" id="1.10.287.130">
    <property type="match status" value="1"/>
</dbReference>
<dbReference type="Gene3D" id="3.30.450.20">
    <property type="entry name" value="PAS domain"/>
    <property type="match status" value="1"/>
</dbReference>
<dbReference type="EMBL" id="FBWC01000004">
    <property type="protein sequence ID" value="CUX10301.1"/>
    <property type="molecule type" value="Genomic_DNA"/>
</dbReference>
<dbReference type="SUPFAM" id="SSF47384">
    <property type="entry name" value="Homodimeric domain of signal transducing histidine kinase"/>
    <property type="match status" value="1"/>
</dbReference>
<evidence type="ECO:0000256" key="2">
    <source>
        <dbReference type="ARBA" id="ARBA00004236"/>
    </source>
</evidence>
<dbReference type="Gene3D" id="3.30.450.270">
    <property type="match status" value="1"/>
</dbReference>
<dbReference type="GO" id="GO:0007234">
    <property type="term" value="P:osmosensory signaling via phosphorelay pathway"/>
    <property type="evidence" value="ECO:0007669"/>
    <property type="project" value="TreeGrafter"/>
</dbReference>
<dbReference type="InterPro" id="IPR029016">
    <property type="entry name" value="GAF-like_dom_sf"/>
</dbReference>
<comment type="subcellular location">
    <subcellularLocation>
        <location evidence="2">Cell membrane</location>
    </subcellularLocation>
</comment>
<dbReference type="GO" id="GO:0005524">
    <property type="term" value="F:ATP binding"/>
    <property type="evidence" value="ECO:0007669"/>
    <property type="project" value="UniProtKB-KW"/>
</dbReference>
<evidence type="ECO:0000256" key="12">
    <source>
        <dbReference type="ARBA" id="ARBA00022840"/>
    </source>
</evidence>
<dbReference type="FunFam" id="3.30.450.270:FF:000001">
    <property type="entry name" value="Phytochrome"/>
    <property type="match status" value="1"/>
</dbReference>
<feature type="domain" description="Histidine kinase" evidence="21">
    <location>
        <begin position="516"/>
        <end position="729"/>
    </location>
</feature>
<keyword evidence="13" id="KW-0157">Chromophore</keyword>
<dbReference type="GO" id="GO:0000156">
    <property type="term" value="F:phosphorelay response regulator activity"/>
    <property type="evidence" value="ECO:0007669"/>
    <property type="project" value="TreeGrafter"/>
</dbReference>
<dbReference type="SMART" id="SM00387">
    <property type="entry name" value="HATPase_c"/>
    <property type="match status" value="1"/>
</dbReference>
<sequence>MSSNTPKLDSCGAEPIHIPGAIQEHGALLVLSARELSVVQASDNLADYIDAALPIGAVVTETILPFISELSAWYSGEESNFRYAWAEKKLVVSAHRSGTLVILEVEKAREGESAEKLMGELTNLAQYLNSAPSLEDALFRTAQLVSLISGYDRTLIYDFGLDWSGHVVAEAGSGTLPSYLGLRFPAGDIPPQARQLYTINRLRMIPDVDYKPVPIRPPVNAETGAVLDMSFSHLRSVSPVHLEYMRNMGTAASMSVSIIVNGALWGLIACHHATPHSISLAVREACDFAAQLLSMRIAMEQSSQDASRRVELGHIQARLLKGMAAAEKWVDGLLAGDDEKNDLLKQVGADGAALVLGDDYELVGRTPSRQQVEELVLWLGEQDVADVFATDNLSGDYAAAEAYAATASGIIAMRVSELHGSWLIWFRPEVIKTVRWGGDPHKTVQESGRIHPRKSFEIWKEQLRNTSSPWSEPELAAARELRSAIIGIVLRKAEEMADLTRELQRTNKELEAFSYSVSHDLRAPFRHIVGFAQLLRERSNALDEKSSHYLQMISEAALGAGRLVDDLLNFSQLGRTQLSLKPVDMQKVVSEVRRSLGHAVADREIEWRIGELPVIFGDATLLRQVWYNLIENAIKYSSREPVSIITISAVETEDDVTYSVEDNGVGFDMAYYSKLFGVFQRLQRVEDFEGTGIGLALVRRIVERHHGLVGAEGTVGEGATFFFTLPVTKVEEEKIA</sequence>
<keyword evidence="19" id="KW-0175">Coiled coil</keyword>
<keyword evidence="7" id="KW-0597">Phosphoprotein</keyword>
<keyword evidence="8" id="KW-0716">Sensory transduction</keyword>
<evidence type="ECO:0000256" key="6">
    <source>
        <dbReference type="ARBA" id="ARBA00022543"/>
    </source>
</evidence>
<keyword evidence="5" id="KW-1003">Cell membrane</keyword>
<evidence type="ECO:0000313" key="23">
    <source>
        <dbReference type="Proteomes" id="UP000191897"/>
    </source>
</evidence>